<dbReference type="InterPro" id="IPR006578">
    <property type="entry name" value="MADF-dom"/>
</dbReference>
<reference evidence="3 4" key="1">
    <citation type="journal article" date="2019" name="Sci. Rep.">
        <title>Orb-weaving spider Araneus ventricosus genome elucidates the spidroin gene catalogue.</title>
        <authorList>
            <person name="Kono N."/>
            <person name="Nakamura H."/>
            <person name="Ohtoshi R."/>
            <person name="Moran D.A.P."/>
            <person name="Shinohara A."/>
            <person name="Yoshida Y."/>
            <person name="Fujiwara M."/>
            <person name="Mori M."/>
            <person name="Tomita M."/>
            <person name="Arakawa K."/>
        </authorList>
    </citation>
    <scope>NUCLEOTIDE SEQUENCE [LARGE SCALE GENOMIC DNA]</scope>
</reference>
<evidence type="ECO:0000313" key="4">
    <source>
        <dbReference type="Proteomes" id="UP000499080"/>
    </source>
</evidence>
<gene>
    <name evidence="3" type="ORF">AVEN_160498_1</name>
</gene>
<proteinExistence type="predicted"/>
<protein>
    <recommendedName>
        <fullName evidence="2">MADF domain-containing protein</fullName>
    </recommendedName>
</protein>
<dbReference type="PROSITE" id="PS51029">
    <property type="entry name" value="MADF"/>
    <property type="match status" value="1"/>
</dbReference>
<dbReference type="PANTHER" id="PTHR21505:SF12">
    <property type="entry name" value="MADF DOMAIN-CONTAINING PROTEIN-RELATED"/>
    <property type="match status" value="1"/>
</dbReference>
<sequence>MEWSNDECLQLIDIYNDHELLWNPKHPYHYSKNKKNEAWASISSALGREEKGVRQKMTSLLGSFRSQRNKGKKSIGTGKGIDLKFFQGIVDFTDVELQHSDVVPTEEECLADEVLHLDTMMRELSNVPASTPAETPRASSIKRKRQQEDPRIEEAFRILKKGE</sequence>
<dbReference type="EMBL" id="BGPR01055164">
    <property type="protein sequence ID" value="GBO31794.1"/>
    <property type="molecule type" value="Genomic_DNA"/>
</dbReference>
<dbReference type="PANTHER" id="PTHR21505">
    <property type="entry name" value="MADF DOMAIN-CONTAINING PROTEIN-RELATED"/>
    <property type="match status" value="1"/>
</dbReference>
<comment type="caution">
    <text evidence="3">The sequence shown here is derived from an EMBL/GenBank/DDBJ whole genome shotgun (WGS) entry which is preliminary data.</text>
</comment>
<evidence type="ECO:0000259" key="2">
    <source>
        <dbReference type="PROSITE" id="PS51029"/>
    </source>
</evidence>
<name>A0A4Y2W5H5_ARAVE</name>
<dbReference type="Pfam" id="PF10545">
    <property type="entry name" value="MADF_DNA_bdg"/>
    <property type="match status" value="1"/>
</dbReference>
<evidence type="ECO:0000256" key="1">
    <source>
        <dbReference type="SAM" id="MobiDB-lite"/>
    </source>
</evidence>
<dbReference type="Proteomes" id="UP000499080">
    <property type="component" value="Unassembled WGS sequence"/>
</dbReference>
<evidence type="ECO:0000313" key="3">
    <source>
        <dbReference type="EMBL" id="GBO31794.1"/>
    </source>
</evidence>
<dbReference type="OrthoDB" id="6425124at2759"/>
<keyword evidence="4" id="KW-1185">Reference proteome</keyword>
<feature type="region of interest" description="Disordered" evidence="1">
    <location>
        <begin position="125"/>
        <end position="152"/>
    </location>
</feature>
<dbReference type="SMART" id="SM00595">
    <property type="entry name" value="MADF"/>
    <property type="match status" value="1"/>
</dbReference>
<feature type="domain" description="MADF" evidence="2">
    <location>
        <begin position="10"/>
        <end position="98"/>
    </location>
</feature>
<dbReference type="AlphaFoldDB" id="A0A4Y2W5H5"/>
<accession>A0A4Y2W5H5</accession>
<organism evidence="3 4">
    <name type="scientific">Araneus ventricosus</name>
    <name type="common">Orbweaver spider</name>
    <name type="synonym">Epeira ventricosa</name>
    <dbReference type="NCBI Taxonomy" id="182803"/>
    <lineage>
        <taxon>Eukaryota</taxon>
        <taxon>Metazoa</taxon>
        <taxon>Ecdysozoa</taxon>
        <taxon>Arthropoda</taxon>
        <taxon>Chelicerata</taxon>
        <taxon>Arachnida</taxon>
        <taxon>Araneae</taxon>
        <taxon>Araneomorphae</taxon>
        <taxon>Entelegynae</taxon>
        <taxon>Araneoidea</taxon>
        <taxon>Araneidae</taxon>
        <taxon>Araneus</taxon>
    </lineage>
</organism>